<gene>
    <name evidence="2" type="ORF">NPIL_304031</name>
</gene>
<sequence length="80" mass="9032">MRSLAQHLPGSLHFVPIHPFNNEGLLFRHAGTVCHSPGSAIGGNEFSHQREKTNRRRWHFSRISGQIDEDNSSLRGKTSK</sequence>
<reference evidence="2" key="1">
    <citation type="submission" date="2020-08" db="EMBL/GenBank/DDBJ databases">
        <title>Multicomponent nature underlies the extraordinary mechanical properties of spider dragline silk.</title>
        <authorList>
            <person name="Kono N."/>
            <person name="Nakamura H."/>
            <person name="Mori M."/>
            <person name="Yoshida Y."/>
            <person name="Ohtoshi R."/>
            <person name="Malay A.D."/>
            <person name="Moran D.A.P."/>
            <person name="Tomita M."/>
            <person name="Numata K."/>
            <person name="Arakawa K."/>
        </authorList>
    </citation>
    <scope>NUCLEOTIDE SEQUENCE</scope>
</reference>
<organism evidence="2 3">
    <name type="scientific">Nephila pilipes</name>
    <name type="common">Giant wood spider</name>
    <name type="synonym">Nephila maculata</name>
    <dbReference type="NCBI Taxonomy" id="299642"/>
    <lineage>
        <taxon>Eukaryota</taxon>
        <taxon>Metazoa</taxon>
        <taxon>Ecdysozoa</taxon>
        <taxon>Arthropoda</taxon>
        <taxon>Chelicerata</taxon>
        <taxon>Arachnida</taxon>
        <taxon>Araneae</taxon>
        <taxon>Araneomorphae</taxon>
        <taxon>Entelegynae</taxon>
        <taxon>Araneoidea</taxon>
        <taxon>Nephilidae</taxon>
        <taxon>Nephila</taxon>
    </lineage>
</organism>
<accession>A0A8X6NTS2</accession>
<evidence type="ECO:0000313" key="3">
    <source>
        <dbReference type="Proteomes" id="UP000887013"/>
    </source>
</evidence>
<evidence type="ECO:0000256" key="1">
    <source>
        <dbReference type="SAM" id="MobiDB-lite"/>
    </source>
</evidence>
<feature type="region of interest" description="Disordered" evidence="1">
    <location>
        <begin position="39"/>
        <end position="80"/>
    </location>
</feature>
<dbReference type="AlphaFoldDB" id="A0A8X6NTS2"/>
<proteinExistence type="predicted"/>
<evidence type="ECO:0000313" key="2">
    <source>
        <dbReference type="EMBL" id="GFT31555.1"/>
    </source>
</evidence>
<dbReference type="EMBL" id="BMAW01061523">
    <property type="protein sequence ID" value="GFT31555.1"/>
    <property type="molecule type" value="Genomic_DNA"/>
</dbReference>
<keyword evidence="3" id="KW-1185">Reference proteome</keyword>
<name>A0A8X6NTS2_NEPPI</name>
<protein>
    <submittedName>
        <fullName evidence="2">Uncharacterized protein</fullName>
    </submittedName>
</protein>
<dbReference type="Proteomes" id="UP000887013">
    <property type="component" value="Unassembled WGS sequence"/>
</dbReference>
<comment type="caution">
    <text evidence="2">The sequence shown here is derived from an EMBL/GenBank/DDBJ whole genome shotgun (WGS) entry which is preliminary data.</text>
</comment>